<proteinExistence type="inferred from homology"/>
<accession>A0AAN9IWM1</accession>
<reference evidence="2 3" key="1">
    <citation type="submission" date="2024-01" db="EMBL/GenBank/DDBJ databases">
        <title>The genomes of 5 underutilized Papilionoideae crops provide insights into root nodulation and disease resistanc.</title>
        <authorList>
            <person name="Yuan L."/>
        </authorList>
    </citation>
    <scope>NUCLEOTIDE SEQUENCE [LARGE SCALE GENOMIC DNA]</scope>
    <source>
        <strain evidence="2">ZHUSHIDOU_FW_LH</strain>
        <tissue evidence="2">Leaf</tissue>
    </source>
</reference>
<comment type="caution">
    <text evidence="2">The sequence shown here is derived from an EMBL/GenBank/DDBJ whole genome shotgun (WGS) entry which is preliminary data.</text>
</comment>
<comment type="similarity">
    <text evidence="1">Belongs to the BCP1 family.</text>
</comment>
<evidence type="ECO:0000256" key="1">
    <source>
        <dbReference type="ARBA" id="ARBA00006781"/>
    </source>
</evidence>
<evidence type="ECO:0000313" key="3">
    <source>
        <dbReference type="Proteomes" id="UP001372338"/>
    </source>
</evidence>
<dbReference type="EMBL" id="JAYWIO010000001">
    <property type="protein sequence ID" value="KAK7287321.1"/>
    <property type="molecule type" value="Genomic_DNA"/>
</dbReference>
<dbReference type="PANTHER" id="PTHR13261:SF0">
    <property type="entry name" value="BRCA2 AND CDKN1A-INTERACTING PROTEIN"/>
    <property type="match status" value="1"/>
</dbReference>
<evidence type="ECO:0000313" key="2">
    <source>
        <dbReference type="EMBL" id="KAK7287321.1"/>
    </source>
</evidence>
<keyword evidence="3" id="KW-1185">Reference proteome</keyword>
<name>A0AAN9IWM1_CROPI</name>
<gene>
    <name evidence="2" type="ORF">RIF29_00558</name>
</gene>
<dbReference type="AlphaFoldDB" id="A0AAN9IWM1"/>
<organism evidence="2 3">
    <name type="scientific">Crotalaria pallida</name>
    <name type="common">Smooth rattlebox</name>
    <name type="synonym">Crotalaria striata</name>
    <dbReference type="NCBI Taxonomy" id="3830"/>
    <lineage>
        <taxon>Eukaryota</taxon>
        <taxon>Viridiplantae</taxon>
        <taxon>Streptophyta</taxon>
        <taxon>Embryophyta</taxon>
        <taxon>Tracheophyta</taxon>
        <taxon>Spermatophyta</taxon>
        <taxon>Magnoliopsida</taxon>
        <taxon>eudicotyledons</taxon>
        <taxon>Gunneridae</taxon>
        <taxon>Pentapetalae</taxon>
        <taxon>rosids</taxon>
        <taxon>fabids</taxon>
        <taxon>Fabales</taxon>
        <taxon>Fabaceae</taxon>
        <taxon>Papilionoideae</taxon>
        <taxon>50 kb inversion clade</taxon>
        <taxon>genistoids sensu lato</taxon>
        <taxon>core genistoids</taxon>
        <taxon>Crotalarieae</taxon>
        <taxon>Crotalaria</taxon>
    </lineage>
</organism>
<dbReference type="Proteomes" id="UP001372338">
    <property type="component" value="Unassembled WGS sequence"/>
</dbReference>
<protein>
    <submittedName>
        <fullName evidence="2">Uncharacterized protein</fullName>
    </submittedName>
</protein>
<dbReference type="GO" id="GO:0005634">
    <property type="term" value="C:nucleus"/>
    <property type="evidence" value="ECO:0007669"/>
    <property type="project" value="TreeGrafter"/>
</dbReference>
<sequence>MRLDPTEDLRNSFKFKHYVILSKIYKHKNVEQKRKVSNDSDEAIIYIKPEGEIFQKLSSWSFIFPLRTQQPAPHEVSITCHECGNSNQGLPRACERVS</sequence>
<dbReference type="PANTHER" id="PTHR13261">
    <property type="entry name" value="BRCA2 AND CDKN1A INTERACTING PROTEIN"/>
    <property type="match status" value="1"/>
</dbReference>
<dbReference type="InterPro" id="IPR025602">
    <property type="entry name" value="BCP1_family"/>
</dbReference>